<accession>A0ACC0UKB0</accession>
<reference evidence="1" key="1">
    <citation type="submission" date="2021-03" db="EMBL/GenBank/DDBJ databases">
        <title>Evolutionary priming and transition to the ectomycorrhizal habit in an iconic lineage of mushroom-forming fungi: is preadaptation a requirement?</title>
        <authorList>
            <consortium name="DOE Joint Genome Institute"/>
            <person name="Looney B.P."/>
            <person name="Miyauchi S."/>
            <person name="Morin E."/>
            <person name="Drula E."/>
            <person name="Courty P.E."/>
            <person name="Chicoki N."/>
            <person name="Fauchery L."/>
            <person name="Kohler A."/>
            <person name="Kuo A."/>
            <person name="LaButti K."/>
            <person name="Pangilinan J."/>
            <person name="Lipzen A."/>
            <person name="Riley R."/>
            <person name="Andreopoulos W."/>
            <person name="He G."/>
            <person name="Johnson J."/>
            <person name="Barry K.W."/>
            <person name="Grigoriev I.V."/>
            <person name="Nagy L."/>
            <person name="Hibbett D."/>
            <person name="Henrissat B."/>
            <person name="Matheny P.B."/>
            <person name="Labbe J."/>
            <person name="Martin A.F."/>
        </authorList>
    </citation>
    <scope>NUCLEOTIDE SEQUENCE</scope>
    <source>
        <strain evidence="1">BPL698</strain>
    </source>
</reference>
<dbReference type="Proteomes" id="UP001207468">
    <property type="component" value="Unassembled WGS sequence"/>
</dbReference>
<evidence type="ECO:0000313" key="2">
    <source>
        <dbReference type="Proteomes" id="UP001207468"/>
    </source>
</evidence>
<name>A0ACC0UKB0_9AGAM</name>
<organism evidence="1 2">
    <name type="scientific">Russula earlei</name>
    <dbReference type="NCBI Taxonomy" id="71964"/>
    <lineage>
        <taxon>Eukaryota</taxon>
        <taxon>Fungi</taxon>
        <taxon>Dikarya</taxon>
        <taxon>Basidiomycota</taxon>
        <taxon>Agaricomycotina</taxon>
        <taxon>Agaricomycetes</taxon>
        <taxon>Russulales</taxon>
        <taxon>Russulaceae</taxon>
        <taxon>Russula</taxon>
    </lineage>
</organism>
<comment type="caution">
    <text evidence="1">The sequence shown here is derived from an EMBL/GenBank/DDBJ whole genome shotgun (WGS) entry which is preliminary data.</text>
</comment>
<protein>
    <submittedName>
        <fullName evidence="1">G-alpha-domain-containing protein</fullName>
    </submittedName>
</protein>
<dbReference type="EMBL" id="JAGFNK010000019">
    <property type="protein sequence ID" value="KAI9511666.1"/>
    <property type="molecule type" value="Genomic_DNA"/>
</dbReference>
<evidence type="ECO:0000313" key="1">
    <source>
        <dbReference type="EMBL" id="KAI9511666.1"/>
    </source>
</evidence>
<sequence>MALYNRSRQKPPRQQQRKQRRPLPLQDTPPIDLEVINSHWPPVEDFSRETPEQHEERLAHEHEAKRINDEIDAQIEIEKSERRKRRPDLRIILLGQAESGKSTILRNFQLKYAPTAFHAEEEAWRAVIDLNLIRSVTFLLNLLEEGSVLVPLRRLTDDLRRLRVSLSPLRRIEESLSRFISSDHPRRASGNGFSNNLAALTTERAFEVCVRSGSRWKSFFKGAGGGAAVSRASAQGYEELQNARRVIEACREDIVALWNHPAVRASLAEQSVSLEFQSGFFLDAVDRIAAPGYEPSPADILKARIQTVGVEEYPLRMEIGKAGEYNRSLLWSIIDVGGSRALRAAWLPYFDDVNMLLFIAPVSAFNQTLIEDRSVNRLWDSFLLWKSLCVHKLLKKATFVLLLNKYDLLDAKLRSGIQFRRFVTSYKDRPNKMDSVLHYLKGKFSAIYQQDPENTQPLHVHVTCATDSNSTSIVLARIREVIHTANFKKANLL</sequence>
<proteinExistence type="predicted"/>
<keyword evidence="2" id="KW-1185">Reference proteome</keyword>
<gene>
    <name evidence="1" type="ORF">F5148DRAFT_974784</name>
</gene>